<dbReference type="AlphaFoldDB" id="A0A9P9CY19"/>
<proteinExistence type="predicted"/>
<dbReference type="Proteomes" id="UP000738349">
    <property type="component" value="Unassembled WGS sequence"/>
</dbReference>
<gene>
    <name evidence="2" type="ORF">EDB81DRAFT_430732</name>
</gene>
<protein>
    <submittedName>
        <fullName evidence="2">Uncharacterized protein</fullName>
    </submittedName>
</protein>
<name>A0A9P9CY19_9HYPO</name>
<reference evidence="2" key="1">
    <citation type="journal article" date="2021" name="Nat. Commun.">
        <title>Genetic determinants of endophytism in the Arabidopsis root mycobiome.</title>
        <authorList>
            <person name="Mesny F."/>
            <person name="Miyauchi S."/>
            <person name="Thiergart T."/>
            <person name="Pickel B."/>
            <person name="Atanasova L."/>
            <person name="Karlsson M."/>
            <person name="Huettel B."/>
            <person name="Barry K.W."/>
            <person name="Haridas S."/>
            <person name="Chen C."/>
            <person name="Bauer D."/>
            <person name="Andreopoulos W."/>
            <person name="Pangilinan J."/>
            <person name="LaButti K."/>
            <person name="Riley R."/>
            <person name="Lipzen A."/>
            <person name="Clum A."/>
            <person name="Drula E."/>
            <person name="Henrissat B."/>
            <person name="Kohler A."/>
            <person name="Grigoriev I.V."/>
            <person name="Martin F.M."/>
            <person name="Hacquard S."/>
        </authorList>
    </citation>
    <scope>NUCLEOTIDE SEQUENCE</scope>
    <source>
        <strain evidence="2">MPI-CAGE-AT-0147</strain>
    </source>
</reference>
<sequence length="184" mass="20239">MNGLEHKTSMLTISSDGVERNTGGNIRRSGSAVRATPGSHHPALDVVTINTTVWSTAICQIRTCASLLVRCILPSIPSKIVMTRLSAAMKSTRICRFRQGRAAAIFTTCQQASAKAKRTCGKIPTWAGAPNLSLMDRDTVGATIRAWRSRLSRIYLLHLRARLHYPRGLSLQCPESRKIPFLLI</sequence>
<accession>A0A9P9CY19</accession>
<evidence type="ECO:0000256" key="1">
    <source>
        <dbReference type="SAM" id="MobiDB-lite"/>
    </source>
</evidence>
<organism evidence="2 3">
    <name type="scientific">Dactylonectria macrodidyma</name>
    <dbReference type="NCBI Taxonomy" id="307937"/>
    <lineage>
        <taxon>Eukaryota</taxon>
        <taxon>Fungi</taxon>
        <taxon>Dikarya</taxon>
        <taxon>Ascomycota</taxon>
        <taxon>Pezizomycotina</taxon>
        <taxon>Sordariomycetes</taxon>
        <taxon>Hypocreomycetidae</taxon>
        <taxon>Hypocreales</taxon>
        <taxon>Nectriaceae</taxon>
        <taxon>Dactylonectria</taxon>
    </lineage>
</organism>
<comment type="caution">
    <text evidence="2">The sequence shown here is derived from an EMBL/GenBank/DDBJ whole genome shotgun (WGS) entry which is preliminary data.</text>
</comment>
<evidence type="ECO:0000313" key="3">
    <source>
        <dbReference type="Proteomes" id="UP000738349"/>
    </source>
</evidence>
<keyword evidence="3" id="KW-1185">Reference proteome</keyword>
<evidence type="ECO:0000313" key="2">
    <source>
        <dbReference type="EMBL" id="KAH7108926.1"/>
    </source>
</evidence>
<feature type="region of interest" description="Disordered" evidence="1">
    <location>
        <begin position="1"/>
        <end position="38"/>
    </location>
</feature>
<dbReference type="EMBL" id="JAGMUV010000057">
    <property type="protein sequence ID" value="KAH7108926.1"/>
    <property type="molecule type" value="Genomic_DNA"/>
</dbReference>